<proteinExistence type="inferred from homology"/>
<evidence type="ECO:0000256" key="8">
    <source>
        <dbReference type="ARBA" id="ARBA00031580"/>
    </source>
</evidence>
<evidence type="ECO:0000256" key="2">
    <source>
        <dbReference type="ARBA" id="ARBA00019898"/>
    </source>
</evidence>
<evidence type="ECO:0000256" key="5">
    <source>
        <dbReference type="ARBA" id="ARBA00023004"/>
    </source>
</evidence>
<accession>B8KTH7</accession>
<evidence type="ECO:0000256" key="11">
    <source>
        <dbReference type="PIRSR" id="PIRSR000216-1"/>
    </source>
</evidence>
<dbReference type="PROSITE" id="PS01099">
    <property type="entry name" value="COMPLEX1_24K"/>
    <property type="match status" value="1"/>
</dbReference>
<organism evidence="12 13">
    <name type="scientific">Luminiphilus syltensis NOR5-1B</name>
    <dbReference type="NCBI Taxonomy" id="565045"/>
    <lineage>
        <taxon>Bacteria</taxon>
        <taxon>Pseudomonadati</taxon>
        <taxon>Pseudomonadota</taxon>
        <taxon>Gammaproteobacteria</taxon>
        <taxon>Cellvibrionales</taxon>
        <taxon>Halieaceae</taxon>
        <taxon>Luminiphilus</taxon>
    </lineage>
</organism>
<evidence type="ECO:0000313" key="12">
    <source>
        <dbReference type="EMBL" id="EED34976.1"/>
    </source>
</evidence>
<dbReference type="InterPro" id="IPR036249">
    <property type="entry name" value="Thioredoxin-like_sf"/>
</dbReference>
<dbReference type="Pfam" id="PF01257">
    <property type="entry name" value="2Fe-2S_thioredx"/>
    <property type="match status" value="1"/>
</dbReference>
<dbReference type="GO" id="GO:0046872">
    <property type="term" value="F:metal ion binding"/>
    <property type="evidence" value="ECO:0007669"/>
    <property type="project" value="UniProtKB-KW"/>
</dbReference>
<feature type="binding site" evidence="11">
    <location>
        <position position="90"/>
    </location>
    <ligand>
        <name>[2Fe-2S] cluster</name>
        <dbReference type="ChEBI" id="CHEBI:190135"/>
    </ligand>
</feature>
<dbReference type="STRING" id="565045.NOR51B_916"/>
<comment type="similarity">
    <text evidence="1">Belongs to the complex I 24 kDa subunit family.</text>
</comment>
<dbReference type="CDD" id="cd03064">
    <property type="entry name" value="TRX_Fd_NuoE"/>
    <property type="match status" value="1"/>
</dbReference>
<evidence type="ECO:0000256" key="9">
    <source>
        <dbReference type="ARBA" id="ARBA00032788"/>
    </source>
</evidence>
<dbReference type="InterPro" id="IPR002023">
    <property type="entry name" value="NuoE-like"/>
</dbReference>
<comment type="cofactor">
    <cofactor evidence="11">
        <name>[2Fe-2S] cluster</name>
        <dbReference type="ChEBI" id="CHEBI:190135"/>
    </cofactor>
    <text evidence="11">Binds 1 [2Fe-2S] cluster.</text>
</comment>
<name>B8KTH7_9GAMM</name>
<keyword evidence="13" id="KW-1185">Reference proteome</keyword>
<reference evidence="13" key="1">
    <citation type="journal article" date="2013" name="BMC Microbiol.">
        <title>Taxonomy and evolution of bacteriochlorophyll a-containing members of the OM60/NOR5 clade of marine gammaproteobacteria: description of Luminiphilus syltensis gen. nov., sp. nov., reclassification of Haliea rubra as Pseudohaliea rubra gen. nov., comb. nov., and emendation of Chromatocurvus halotolerans.</title>
        <authorList>
            <person name="Spring S."/>
            <person name="Riedel T."/>
            <person name="Sproer C."/>
            <person name="Yan S."/>
            <person name="Harder J."/>
            <person name="Fuchs B.M."/>
        </authorList>
    </citation>
    <scope>NUCLEOTIDE SEQUENCE [LARGE SCALE GENOMIC DNA]</scope>
    <source>
        <strain evidence="13">NOR51-B</strain>
    </source>
</reference>
<sequence length="167" mass="18058">MALRMTELIPALSDSEIAAIDAEIAHVPYRSAVAIDALKIVQAHRGWVSDESLRAIARHLEMSAEELDGVATFYNLIFRQPVGDRVILLCNSVTCWIKGCDKVQAAITENLGIGLGETTADNAFTLLPVTCLGACDRAPVMMVGDDLHQDLDPAEIEKALSGEPNRD</sequence>
<protein>
    <recommendedName>
        <fullName evidence="2">NADH-quinone oxidoreductase subunit E</fullName>
    </recommendedName>
    <alternativeName>
        <fullName evidence="8">NADH dehydrogenase I subunit E</fullName>
    </alternativeName>
    <alternativeName>
        <fullName evidence="9">NDH-1 subunit E</fullName>
    </alternativeName>
</protein>
<dbReference type="NCBIfam" id="TIGR01958">
    <property type="entry name" value="nuoE_fam"/>
    <property type="match status" value="1"/>
</dbReference>
<keyword evidence="12" id="KW-0560">Oxidoreductase</keyword>
<dbReference type="Gene3D" id="3.40.30.10">
    <property type="entry name" value="Glutaredoxin"/>
    <property type="match status" value="1"/>
</dbReference>
<dbReference type="SUPFAM" id="SSF52833">
    <property type="entry name" value="Thioredoxin-like"/>
    <property type="match status" value="1"/>
</dbReference>
<evidence type="ECO:0000256" key="1">
    <source>
        <dbReference type="ARBA" id="ARBA00010643"/>
    </source>
</evidence>
<gene>
    <name evidence="12" type="primary">nuoE</name>
    <name evidence="12" type="ORF">NOR51B_916</name>
</gene>
<keyword evidence="6 11" id="KW-0411">Iron-sulfur</keyword>
<keyword evidence="3 11" id="KW-0001">2Fe-2S</keyword>
<dbReference type="FunFam" id="3.40.30.10:FF:000015">
    <property type="entry name" value="NADH-quinone oxidoreductase subunit E"/>
    <property type="match status" value="1"/>
</dbReference>
<keyword evidence="5 11" id="KW-0408">Iron</keyword>
<evidence type="ECO:0000256" key="10">
    <source>
        <dbReference type="ARBA" id="ARBA00034078"/>
    </source>
</evidence>
<evidence type="ECO:0000256" key="4">
    <source>
        <dbReference type="ARBA" id="ARBA00022723"/>
    </source>
</evidence>
<dbReference type="PANTHER" id="PTHR10371">
    <property type="entry name" value="NADH DEHYDROGENASE UBIQUINONE FLAVOPROTEIN 2, MITOCHONDRIAL"/>
    <property type="match status" value="1"/>
</dbReference>
<feature type="binding site" evidence="11">
    <location>
        <position position="131"/>
    </location>
    <ligand>
        <name>[2Fe-2S] cluster</name>
        <dbReference type="ChEBI" id="CHEBI:190135"/>
    </ligand>
</feature>
<evidence type="ECO:0000256" key="7">
    <source>
        <dbReference type="ARBA" id="ARBA00026021"/>
    </source>
</evidence>
<dbReference type="Proteomes" id="UP000004699">
    <property type="component" value="Unassembled WGS sequence"/>
</dbReference>
<dbReference type="AlphaFoldDB" id="B8KTH7"/>
<dbReference type="eggNOG" id="COG1905">
    <property type="taxonomic scope" value="Bacteria"/>
</dbReference>
<dbReference type="HOGENOM" id="CLU_054362_2_0_6"/>
<feature type="binding site" evidence="11">
    <location>
        <position position="95"/>
    </location>
    <ligand>
        <name>[2Fe-2S] cluster</name>
        <dbReference type="ChEBI" id="CHEBI:190135"/>
    </ligand>
</feature>
<dbReference type="GO" id="GO:0003954">
    <property type="term" value="F:NADH dehydrogenase activity"/>
    <property type="evidence" value="ECO:0007669"/>
    <property type="project" value="TreeGrafter"/>
</dbReference>
<feature type="binding site" evidence="11">
    <location>
        <position position="135"/>
    </location>
    <ligand>
        <name>[2Fe-2S] cluster</name>
        <dbReference type="ChEBI" id="CHEBI:190135"/>
    </ligand>
</feature>
<dbReference type="GO" id="GO:0051537">
    <property type="term" value="F:2 iron, 2 sulfur cluster binding"/>
    <property type="evidence" value="ECO:0007669"/>
    <property type="project" value="UniProtKB-KW"/>
</dbReference>
<dbReference type="EMBL" id="DS999411">
    <property type="protein sequence ID" value="EED34976.1"/>
    <property type="molecule type" value="Genomic_DNA"/>
</dbReference>
<dbReference type="InterPro" id="IPR041921">
    <property type="entry name" value="NuoE_N"/>
</dbReference>
<evidence type="ECO:0000256" key="3">
    <source>
        <dbReference type="ARBA" id="ARBA00022714"/>
    </source>
</evidence>
<evidence type="ECO:0000256" key="6">
    <source>
        <dbReference type="ARBA" id="ARBA00023014"/>
    </source>
</evidence>
<keyword evidence="4 11" id="KW-0479">Metal-binding</keyword>
<evidence type="ECO:0000313" key="13">
    <source>
        <dbReference type="Proteomes" id="UP000004699"/>
    </source>
</evidence>
<dbReference type="PANTHER" id="PTHR10371:SF3">
    <property type="entry name" value="NADH DEHYDROGENASE [UBIQUINONE] FLAVOPROTEIN 2, MITOCHONDRIAL"/>
    <property type="match status" value="1"/>
</dbReference>
<dbReference type="PIRSF" id="PIRSF000216">
    <property type="entry name" value="NADH_DH_24kDa"/>
    <property type="match status" value="1"/>
</dbReference>
<dbReference type="NCBIfam" id="NF005722">
    <property type="entry name" value="PRK07539.1-2"/>
    <property type="match status" value="1"/>
</dbReference>
<dbReference type="InterPro" id="IPR042128">
    <property type="entry name" value="NuoE_dom"/>
</dbReference>
<dbReference type="Gene3D" id="1.10.10.1590">
    <property type="entry name" value="NADH-quinone oxidoreductase subunit E"/>
    <property type="match status" value="1"/>
</dbReference>
<comment type="cofactor">
    <cofactor evidence="10">
        <name>[2Fe-2S] cluster</name>
        <dbReference type="ChEBI" id="CHEBI:190135"/>
    </cofactor>
</comment>
<comment type="subunit">
    <text evidence="7">Composed of 13 different subunits. Subunits NuoCD, E, F, and G constitute the peripheral sector of the complex.</text>
</comment>